<evidence type="ECO:0000313" key="2">
    <source>
        <dbReference type="Proteomes" id="UP000324222"/>
    </source>
</evidence>
<dbReference type="Proteomes" id="UP000324222">
    <property type="component" value="Unassembled WGS sequence"/>
</dbReference>
<dbReference type="EMBL" id="VSRR010072581">
    <property type="protein sequence ID" value="MPC86813.1"/>
    <property type="molecule type" value="Genomic_DNA"/>
</dbReference>
<organism evidence="1 2">
    <name type="scientific">Portunus trituberculatus</name>
    <name type="common">Swimming crab</name>
    <name type="synonym">Neptunus trituberculatus</name>
    <dbReference type="NCBI Taxonomy" id="210409"/>
    <lineage>
        <taxon>Eukaryota</taxon>
        <taxon>Metazoa</taxon>
        <taxon>Ecdysozoa</taxon>
        <taxon>Arthropoda</taxon>
        <taxon>Crustacea</taxon>
        <taxon>Multicrustacea</taxon>
        <taxon>Malacostraca</taxon>
        <taxon>Eumalacostraca</taxon>
        <taxon>Eucarida</taxon>
        <taxon>Decapoda</taxon>
        <taxon>Pleocyemata</taxon>
        <taxon>Brachyura</taxon>
        <taxon>Eubrachyura</taxon>
        <taxon>Portunoidea</taxon>
        <taxon>Portunidae</taxon>
        <taxon>Portuninae</taxon>
        <taxon>Portunus</taxon>
    </lineage>
</organism>
<dbReference type="AlphaFoldDB" id="A0A5B7IX34"/>
<name>A0A5B7IX34_PORTR</name>
<reference evidence="1 2" key="1">
    <citation type="submission" date="2019-05" db="EMBL/GenBank/DDBJ databases">
        <title>Another draft genome of Portunus trituberculatus and its Hox gene families provides insights of decapod evolution.</title>
        <authorList>
            <person name="Jeong J.-H."/>
            <person name="Song I."/>
            <person name="Kim S."/>
            <person name="Choi T."/>
            <person name="Kim D."/>
            <person name="Ryu S."/>
            <person name="Kim W."/>
        </authorList>
    </citation>
    <scope>NUCLEOTIDE SEQUENCE [LARGE SCALE GENOMIC DNA]</scope>
    <source>
        <tissue evidence="1">Muscle</tissue>
    </source>
</reference>
<protein>
    <submittedName>
        <fullName evidence="1">Uncharacterized protein</fullName>
    </submittedName>
</protein>
<keyword evidence="2" id="KW-1185">Reference proteome</keyword>
<sequence length="73" mass="7857">MKVLAGPLLNCTDLHRRSDDFPVIKFATFTTNVPGGQGSTAHTDVSGHLSAHLCSAYEYIIASKFPLAQLVLL</sequence>
<accession>A0A5B7IX34</accession>
<proteinExistence type="predicted"/>
<gene>
    <name evidence="1" type="ORF">E2C01_081649</name>
</gene>
<evidence type="ECO:0000313" key="1">
    <source>
        <dbReference type="EMBL" id="MPC86813.1"/>
    </source>
</evidence>
<comment type="caution">
    <text evidence="1">The sequence shown here is derived from an EMBL/GenBank/DDBJ whole genome shotgun (WGS) entry which is preliminary data.</text>
</comment>